<dbReference type="STRING" id="739143.SAMN05216297_114145"/>
<evidence type="ECO:0000313" key="1">
    <source>
        <dbReference type="EMBL" id="SFD91667.1"/>
    </source>
</evidence>
<dbReference type="RefSeq" id="WP_091497890.1">
    <property type="nucleotide sequence ID" value="NZ_FOMH01000014.1"/>
</dbReference>
<protein>
    <submittedName>
        <fullName evidence="1">Uncharacterized protein</fullName>
    </submittedName>
</protein>
<dbReference type="EMBL" id="FOMH01000014">
    <property type="protein sequence ID" value="SFD91667.1"/>
    <property type="molecule type" value="Genomic_DNA"/>
</dbReference>
<dbReference type="GO" id="GO:0006281">
    <property type="term" value="P:DNA repair"/>
    <property type="evidence" value="ECO:0007669"/>
    <property type="project" value="InterPro"/>
</dbReference>
<dbReference type="Proteomes" id="UP000199672">
    <property type="component" value="Unassembled WGS sequence"/>
</dbReference>
<dbReference type="AlphaFoldDB" id="A0A1I1W940"/>
<gene>
    <name evidence="1" type="ORF">SAMN05216297_114145</name>
</gene>
<keyword evidence="2" id="KW-1185">Reference proteome</keyword>
<dbReference type="GO" id="GO:0003824">
    <property type="term" value="F:catalytic activity"/>
    <property type="evidence" value="ECO:0007669"/>
    <property type="project" value="InterPro"/>
</dbReference>
<dbReference type="InterPro" id="IPR011257">
    <property type="entry name" value="DNA_glycosylase"/>
</dbReference>
<organism evidence="1 2">
    <name type="scientific">Flavobacterium phragmitis</name>
    <dbReference type="NCBI Taxonomy" id="739143"/>
    <lineage>
        <taxon>Bacteria</taxon>
        <taxon>Pseudomonadati</taxon>
        <taxon>Bacteroidota</taxon>
        <taxon>Flavobacteriia</taxon>
        <taxon>Flavobacteriales</taxon>
        <taxon>Flavobacteriaceae</taxon>
        <taxon>Flavobacterium</taxon>
    </lineage>
</organism>
<name>A0A1I1W940_9FLAO</name>
<reference evidence="2" key="1">
    <citation type="submission" date="2016-10" db="EMBL/GenBank/DDBJ databases">
        <authorList>
            <person name="Varghese N."/>
            <person name="Submissions S."/>
        </authorList>
    </citation>
    <scope>NUCLEOTIDE SEQUENCE [LARGE SCALE GENOMIC DNA]</scope>
    <source>
        <strain evidence="2">CGMCC 1.10370</strain>
    </source>
</reference>
<accession>A0A1I1W940</accession>
<dbReference type="SUPFAM" id="SSF48150">
    <property type="entry name" value="DNA-glycosylase"/>
    <property type="match status" value="1"/>
</dbReference>
<proteinExistence type="predicted"/>
<evidence type="ECO:0000313" key="2">
    <source>
        <dbReference type="Proteomes" id="UP000199672"/>
    </source>
</evidence>
<dbReference type="OrthoDB" id="764545at2"/>
<sequence length="178" mass="20764">MKSIVFDMKNIFILLVLFLSVTVIHSQQNKTKKTIIKPAVSNTASAQKKRIEAIKIKGNFYDVYEVFEKKLMSQQTPQDTLIWYDFTFKNTMGSAYYKESQKYATIKGKIAREGFYKVKNDTLVVTVNYYDPYHGGRLIDYYVPDKKGYLREVKSEMKGIDTDTVSDRYIKTERMKAP</sequence>